<name>A0A2N5DUY5_9GAMM</name>
<dbReference type="OrthoDB" id="5296079at2"/>
<accession>A0A2N5DUY5</accession>
<dbReference type="PANTHER" id="PTHR37816:SF2">
    <property type="entry name" value="DNA TOPOLOGY MODULATION PROTEIN FLAR-RELATED PROTEIN"/>
    <property type="match status" value="1"/>
</dbReference>
<evidence type="ECO:0000313" key="2">
    <source>
        <dbReference type="Proteomes" id="UP000234503"/>
    </source>
</evidence>
<comment type="caution">
    <text evidence="1">The sequence shown here is derived from an EMBL/GenBank/DDBJ whole genome shotgun (WGS) entry which is preliminary data.</text>
</comment>
<dbReference type="RefSeq" id="WP_101826551.1">
    <property type="nucleotide sequence ID" value="NZ_PJZH01000028.1"/>
</dbReference>
<organism evidence="1 2">
    <name type="scientific">Chimaeribacter coloradensis</name>
    <dbReference type="NCBI Taxonomy" id="2060068"/>
    <lineage>
        <taxon>Bacteria</taxon>
        <taxon>Pseudomonadati</taxon>
        <taxon>Pseudomonadota</taxon>
        <taxon>Gammaproteobacteria</taxon>
        <taxon>Enterobacterales</taxon>
        <taxon>Yersiniaceae</taxon>
        <taxon>Chimaeribacter</taxon>
    </lineage>
</organism>
<proteinExistence type="predicted"/>
<dbReference type="SUPFAM" id="SSF52540">
    <property type="entry name" value="P-loop containing nucleoside triphosphate hydrolases"/>
    <property type="match status" value="1"/>
</dbReference>
<reference evidence="1 2" key="1">
    <citation type="submission" date="2017-12" db="EMBL/GenBank/DDBJ databases">
        <title>Characterization of six clinical isolates of Enterochimera gen. nov., a novel genus of the Yersiniaciae family and the three species Enterochimera arupensis sp. nov., Enterochimera coloradensis sp. nov, and Enterochimera californica sp. nov.</title>
        <authorList>
            <person name="Rossi A."/>
            <person name="Fisher M."/>
        </authorList>
    </citation>
    <scope>NUCLEOTIDE SEQUENCE [LARGE SCALE GENOMIC DNA]</scope>
    <source>
        <strain evidence="2">2016-Iso4</strain>
    </source>
</reference>
<keyword evidence="2" id="KW-1185">Reference proteome</keyword>
<dbReference type="PANTHER" id="PTHR37816">
    <property type="entry name" value="YALI0E33011P"/>
    <property type="match status" value="1"/>
</dbReference>
<dbReference type="AlphaFoldDB" id="A0A2N5DUY5"/>
<dbReference type="Gene3D" id="3.40.50.300">
    <property type="entry name" value="P-loop containing nucleotide triphosphate hydrolases"/>
    <property type="match status" value="1"/>
</dbReference>
<dbReference type="InterPro" id="IPR027417">
    <property type="entry name" value="P-loop_NTPase"/>
</dbReference>
<gene>
    <name evidence="1" type="ORF">CYR32_18075</name>
</gene>
<dbReference type="EMBL" id="PJZH01000028">
    <property type="protein sequence ID" value="PLR30736.1"/>
    <property type="molecule type" value="Genomic_DNA"/>
</dbReference>
<dbReference type="InterPro" id="IPR052922">
    <property type="entry name" value="Cytidylate_Kinase-2"/>
</dbReference>
<dbReference type="Proteomes" id="UP000234503">
    <property type="component" value="Unassembled WGS sequence"/>
</dbReference>
<protein>
    <submittedName>
        <fullName evidence="1">AAA family ATPase</fullName>
    </submittedName>
</protein>
<sequence length="179" mass="20442">MTAFLPLADLGPRLCILGPSNSGKSTLAHAIAHQRGCPVVHLDQLYHLPHTRWQPRPEAQFLALHRAAIQEERWVMEGNYTRCLTERLERATGVILLDIALPQMLLRYVRRTLFERERVGGIAMGNQRDRITLEMLKYLIVTTPQNRKRHRQCLAGCTLPTLFLSSPAEVNACRRAWAL</sequence>
<evidence type="ECO:0000313" key="1">
    <source>
        <dbReference type="EMBL" id="PLR30736.1"/>
    </source>
</evidence>